<feature type="region of interest" description="Disordered" evidence="1">
    <location>
        <begin position="19"/>
        <end position="72"/>
    </location>
</feature>
<sequence>MLARLVACALVLAACNPKDPGDSASEGTSTGAPATTTTTSQVPTESASPTGTSSTGDAEPTSSSSTGELESCSWRRPEFENFRFCPAPVELPVPITGTTPAGPITLRYALFGLQQCWICPTAEYPQILLSADPPDLELVEPTGDHISLTLWPHDDLGVGTWLGGMGVNKGDAEVALELPDVPDTDETSPPFDEAAPPLLPGTLTIQGDGWDLTASFEASLCSDLNWFIPCE</sequence>
<evidence type="ECO:0000313" key="2">
    <source>
        <dbReference type="EMBL" id="MDC0669992.1"/>
    </source>
</evidence>
<comment type="caution">
    <text evidence="2">The sequence shown here is derived from an EMBL/GenBank/DDBJ whole genome shotgun (WGS) entry which is preliminary data.</text>
</comment>
<dbReference type="RefSeq" id="WP_271999800.1">
    <property type="nucleotide sequence ID" value="NZ_JAQNDN010000010.1"/>
</dbReference>
<evidence type="ECO:0008006" key="4">
    <source>
        <dbReference type="Google" id="ProtNLM"/>
    </source>
</evidence>
<dbReference type="Proteomes" id="UP001217838">
    <property type="component" value="Unassembled WGS sequence"/>
</dbReference>
<organism evidence="2 3">
    <name type="scientific">Nannocystis radixulma</name>
    <dbReference type="NCBI Taxonomy" id="2995305"/>
    <lineage>
        <taxon>Bacteria</taxon>
        <taxon>Pseudomonadati</taxon>
        <taxon>Myxococcota</taxon>
        <taxon>Polyangia</taxon>
        <taxon>Nannocystales</taxon>
        <taxon>Nannocystaceae</taxon>
        <taxon>Nannocystis</taxon>
    </lineage>
</organism>
<dbReference type="EMBL" id="JAQNDN010000010">
    <property type="protein sequence ID" value="MDC0669992.1"/>
    <property type="molecule type" value="Genomic_DNA"/>
</dbReference>
<proteinExistence type="predicted"/>
<accession>A0ABT5B7A3</accession>
<name>A0ABT5B7A3_9BACT</name>
<reference evidence="2 3" key="1">
    <citation type="submission" date="2022-11" db="EMBL/GenBank/DDBJ databases">
        <title>Minimal conservation of predation-associated metabolite biosynthetic gene clusters underscores biosynthetic potential of Myxococcota including descriptions for ten novel species: Archangium lansinium sp. nov., Myxococcus landrumus sp. nov., Nannocystis bai.</title>
        <authorList>
            <person name="Ahearne A."/>
            <person name="Stevens C."/>
            <person name="Dowd S."/>
        </authorList>
    </citation>
    <scope>NUCLEOTIDE SEQUENCE [LARGE SCALE GENOMIC DNA]</scope>
    <source>
        <strain evidence="2 3">NCELM</strain>
    </source>
</reference>
<gene>
    <name evidence="2" type="ORF">POL58_19725</name>
</gene>
<feature type="compositionally biased region" description="Low complexity" evidence="1">
    <location>
        <begin position="61"/>
        <end position="72"/>
    </location>
</feature>
<feature type="compositionally biased region" description="Low complexity" evidence="1">
    <location>
        <begin position="23"/>
        <end position="47"/>
    </location>
</feature>
<evidence type="ECO:0000256" key="1">
    <source>
        <dbReference type="SAM" id="MobiDB-lite"/>
    </source>
</evidence>
<dbReference type="PROSITE" id="PS51257">
    <property type="entry name" value="PROKAR_LIPOPROTEIN"/>
    <property type="match status" value="1"/>
</dbReference>
<evidence type="ECO:0000313" key="3">
    <source>
        <dbReference type="Proteomes" id="UP001217838"/>
    </source>
</evidence>
<protein>
    <recommendedName>
        <fullName evidence="4">Lipoprotein</fullName>
    </recommendedName>
</protein>
<keyword evidence="3" id="KW-1185">Reference proteome</keyword>